<dbReference type="InterPro" id="IPR036188">
    <property type="entry name" value="FAD/NAD-bd_sf"/>
</dbReference>
<dbReference type="GO" id="GO:0050660">
    <property type="term" value="F:flavin adenine dinucleotide binding"/>
    <property type="evidence" value="ECO:0007669"/>
    <property type="project" value="InterPro"/>
</dbReference>
<dbReference type="Gene3D" id="3.50.50.60">
    <property type="entry name" value="FAD/NAD(P)-binding domain"/>
    <property type="match status" value="2"/>
</dbReference>
<dbReference type="Pfam" id="PF00743">
    <property type="entry name" value="FMO-like"/>
    <property type="match status" value="1"/>
</dbReference>
<dbReference type="PANTHER" id="PTHR42877:SF8">
    <property type="entry name" value="MONOOXYGENASE"/>
    <property type="match status" value="1"/>
</dbReference>
<organism evidence="6 7">
    <name type="scientific">Fonsecaea pedrosoi CBS 271.37</name>
    <dbReference type="NCBI Taxonomy" id="1442368"/>
    <lineage>
        <taxon>Eukaryota</taxon>
        <taxon>Fungi</taxon>
        <taxon>Dikarya</taxon>
        <taxon>Ascomycota</taxon>
        <taxon>Pezizomycotina</taxon>
        <taxon>Eurotiomycetes</taxon>
        <taxon>Chaetothyriomycetidae</taxon>
        <taxon>Chaetothyriales</taxon>
        <taxon>Herpotrichiellaceae</taxon>
        <taxon>Fonsecaea</taxon>
    </lineage>
</organism>
<dbReference type="GO" id="GO:0004499">
    <property type="term" value="F:N,N-dimethylaniline monooxygenase activity"/>
    <property type="evidence" value="ECO:0007669"/>
    <property type="project" value="InterPro"/>
</dbReference>
<evidence type="ECO:0000256" key="2">
    <source>
        <dbReference type="ARBA" id="ARBA00010139"/>
    </source>
</evidence>
<dbReference type="VEuPathDB" id="FungiDB:Z517_00333"/>
<dbReference type="GeneID" id="25299823"/>
<dbReference type="RefSeq" id="XP_013288753.1">
    <property type="nucleotide sequence ID" value="XM_013433299.1"/>
</dbReference>
<dbReference type="OrthoDB" id="74360at2759"/>
<dbReference type="InterPro" id="IPR020946">
    <property type="entry name" value="Flavin_mOase-like"/>
</dbReference>
<dbReference type="PANTHER" id="PTHR42877">
    <property type="entry name" value="L-ORNITHINE N(5)-MONOOXYGENASE-RELATED"/>
    <property type="match status" value="1"/>
</dbReference>
<protein>
    <submittedName>
        <fullName evidence="6">Unplaced genomic scaffold supercont1.1, whole genome shotgun sequence</fullName>
    </submittedName>
</protein>
<dbReference type="GO" id="GO:0050661">
    <property type="term" value="F:NADP binding"/>
    <property type="evidence" value="ECO:0007669"/>
    <property type="project" value="InterPro"/>
</dbReference>
<evidence type="ECO:0000256" key="5">
    <source>
        <dbReference type="ARBA" id="ARBA00023002"/>
    </source>
</evidence>
<evidence type="ECO:0000313" key="6">
    <source>
        <dbReference type="EMBL" id="KIW84945.1"/>
    </source>
</evidence>
<dbReference type="Proteomes" id="UP000053029">
    <property type="component" value="Unassembled WGS sequence"/>
</dbReference>
<evidence type="ECO:0000256" key="1">
    <source>
        <dbReference type="ARBA" id="ARBA00001974"/>
    </source>
</evidence>
<dbReference type="InterPro" id="IPR051209">
    <property type="entry name" value="FAD-bind_Monooxygenase_sf"/>
</dbReference>
<reference evidence="6 7" key="1">
    <citation type="submission" date="2015-01" db="EMBL/GenBank/DDBJ databases">
        <title>The Genome Sequence of Fonsecaea pedrosoi CBS 271.37.</title>
        <authorList>
            <consortium name="The Broad Institute Genomics Platform"/>
            <person name="Cuomo C."/>
            <person name="de Hoog S."/>
            <person name="Gorbushina A."/>
            <person name="Stielow B."/>
            <person name="Teixiera M."/>
            <person name="Abouelleil A."/>
            <person name="Chapman S.B."/>
            <person name="Priest M."/>
            <person name="Young S.K."/>
            <person name="Wortman J."/>
            <person name="Nusbaum C."/>
            <person name="Birren B."/>
        </authorList>
    </citation>
    <scope>NUCLEOTIDE SEQUENCE [LARGE SCALE GENOMIC DNA]</scope>
    <source>
        <strain evidence="6 7">CBS 271.37</strain>
    </source>
</reference>
<keyword evidence="4" id="KW-0274">FAD</keyword>
<comment type="similarity">
    <text evidence="2">Belongs to the FAD-binding monooxygenase family.</text>
</comment>
<dbReference type="AlphaFoldDB" id="A0A0D2H254"/>
<dbReference type="EMBL" id="KN846969">
    <property type="protein sequence ID" value="KIW84945.1"/>
    <property type="molecule type" value="Genomic_DNA"/>
</dbReference>
<keyword evidence="3" id="KW-0285">Flavoprotein</keyword>
<keyword evidence="5" id="KW-0560">Oxidoreductase</keyword>
<gene>
    <name evidence="6" type="ORF">Z517_00333</name>
</gene>
<proteinExistence type="inferred from homology"/>
<name>A0A0D2H254_9EURO</name>
<evidence type="ECO:0000256" key="4">
    <source>
        <dbReference type="ARBA" id="ARBA00022827"/>
    </source>
</evidence>
<dbReference type="SUPFAM" id="SSF51905">
    <property type="entry name" value="FAD/NAD(P)-binding domain"/>
    <property type="match status" value="3"/>
</dbReference>
<keyword evidence="7" id="KW-1185">Reference proteome</keyword>
<evidence type="ECO:0000256" key="3">
    <source>
        <dbReference type="ARBA" id="ARBA00022630"/>
    </source>
</evidence>
<comment type="cofactor">
    <cofactor evidence="1">
        <name>FAD</name>
        <dbReference type="ChEBI" id="CHEBI:57692"/>
    </cofactor>
</comment>
<evidence type="ECO:0000313" key="7">
    <source>
        <dbReference type="Proteomes" id="UP000053029"/>
    </source>
</evidence>
<sequence length="571" mass="65060">MPLINEAPYSPDDIPDHPQCAPQPLKIIHVGAGASGLLFAHKAERMLKNYDLICYEKNDSIGGTWYENRYPGCACDIPAHTYTFPFEPNTEWSGYYSGSDEIQEYFVRFAKKYGVEKYVQLNTEVVAATWDETNSNWTVDLKRKDGSTFTDTCDVLVNGAGVVNRWKWPTIEGLHDFKGLLLHSAAWDRSIDWAGKTVAVIGTGSSSIQMVPKLAETAKHLTVFIRNQTYIATPFLSTSNKEADPDAADPGTAGKHLYTEKEKQKFRDDPDYHLKYREDVERSVASIFRMYLRGTEQNLAAKKLLQEDMARKLGDREDLKQKFIPAWSPGCRRLTPGEGYLEALVRDNVTCVFEDIVKVTPEGVITSDGREHKVGILVCATGFFVQYQPHFRITGLSGQVMQDQKQPNVYASIAAPGFPNYFVVNGPRGNWGQGCALPSHEVQADYILQCCRKLQEDGIRWMAPKQDLTTQLNLYMDAWHRKYSVWAEDCKSWYKDNKPDGRVYIWPGSLHHHLKFLKRPRYEHYDLQYKDPGNVFAFLGNGLTITETKYGPKDMPVPYIRNSEDVEWDIE</sequence>
<accession>A0A0D2H254</accession>
<dbReference type="HOGENOM" id="CLU_006937_6_2_1"/>